<dbReference type="Proteomes" id="UP000054683">
    <property type="component" value="Unassembled WGS sequence"/>
</dbReference>
<organism evidence="2 3">
    <name type="scientific">Caballeronia udeis</name>
    <dbReference type="NCBI Taxonomy" id="1232866"/>
    <lineage>
        <taxon>Bacteria</taxon>
        <taxon>Pseudomonadati</taxon>
        <taxon>Pseudomonadota</taxon>
        <taxon>Betaproteobacteria</taxon>
        <taxon>Burkholderiales</taxon>
        <taxon>Burkholderiaceae</taxon>
        <taxon>Caballeronia</taxon>
    </lineage>
</organism>
<evidence type="ECO:0000313" key="2">
    <source>
        <dbReference type="EMBL" id="SAL63793.1"/>
    </source>
</evidence>
<protein>
    <recommendedName>
        <fullName evidence="4">DUF4260 family protein</fullName>
    </recommendedName>
</protein>
<proteinExistence type="predicted"/>
<evidence type="ECO:0000256" key="1">
    <source>
        <dbReference type="SAM" id="Phobius"/>
    </source>
</evidence>
<dbReference type="EMBL" id="FCOK02000071">
    <property type="protein sequence ID" value="SAL63793.1"/>
    <property type="molecule type" value="Genomic_DNA"/>
</dbReference>
<accession>A0A158J5T4</accession>
<dbReference type="InterPro" id="IPR025356">
    <property type="entry name" value="DUF4260"/>
</dbReference>
<keyword evidence="1" id="KW-0472">Membrane</keyword>
<name>A0A158J5T4_9BURK</name>
<evidence type="ECO:0008006" key="4">
    <source>
        <dbReference type="Google" id="ProtNLM"/>
    </source>
</evidence>
<feature type="transmembrane region" description="Helical" evidence="1">
    <location>
        <begin position="12"/>
        <end position="31"/>
    </location>
</feature>
<gene>
    <name evidence="2" type="ORF">AWB69_07165</name>
</gene>
<dbReference type="Pfam" id="PF14079">
    <property type="entry name" value="DUF4260"/>
    <property type="match status" value="1"/>
</dbReference>
<dbReference type="AlphaFoldDB" id="A0A158J5T4"/>
<keyword evidence="1" id="KW-0812">Transmembrane</keyword>
<sequence>MSKGKPTMVRAVLWQRVEGFIIFAVGVALFWHGNNAMPWWGALLIFFAPDLSFLGYLLGPRMGALCYNTVHIYAFGAASLAIGLIMPIPLLVALGALWLAHSGFDRMLGYGLKSPEGFAFTHLGGIGKQP</sequence>
<dbReference type="RefSeq" id="WP_231937329.1">
    <property type="nucleotide sequence ID" value="NZ_FCOK02000071.1"/>
</dbReference>
<keyword evidence="1" id="KW-1133">Transmembrane helix</keyword>
<feature type="transmembrane region" description="Helical" evidence="1">
    <location>
        <begin position="37"/>
        <end position="58"/>
    </location>
</feature>
<evidence type="ECO:0000313" key="3">
    <source>
        <dbReference type="Proteomes" id="UP000054683"/>
    </source>
</evidence>
<reference evidence="2 3" key="1">
    <citation type="submission" date="2016-01" db="EMBL/GenBank/DDBJ databases">
        <authorList>
            <person name="Oliw E.H."/>
        </authorList>
    </citation>
    <scope>NUCLEOTIDE SEQUENCE [LARGE SCALE GENOMIC DNA]</scope>
    <source>
        <strain evidence="2">LMG 27134</strain>
    </source>
</reference>
<feature type="transmembrane region" description="Helical" evidence="1">
    <location>
        <begin position="70"/>
        <end position="100"/>
    </location>
</feature>